<protein>
    <submittedName>
        <fullName evidence="3">PDZ domain-containing protein</fullName>
    </submittedName>
</protein>
<feature type="transmembrane region" description="Helical" evidence="1">
    <location>
        <begin position="139"/>
        <end position="159"/>
    </location>
</feature>
<feature type="transmembrane region" description="Helical" evidence="1">
    <location>
        <begin position="222"/>
        <end position="245"/>
    </location>
</feature>
<feature type="transmembrane region" description="Helical" evidence="1">
    <location>
        <begin position="54"/>
        <end position="79"/>
    </location>
</feature>
<reference evidence="3 4" key="1">
    <citation type="journal article" date="2021" name="Cell Host Microbe">
        <title>in vivo commensal control of Clostridioides difficile virulence.</title>
        <authorList>
            <person name="Girinathan B.P."/>
            <person name="Dibenedetto N."/>
            <person name="Worley J.N."/>
            <person name="Peltier J."/>
            <person name="Arrieta-Ortiz M.L."/>
            <person name="Rupa Christinal Immanuel S."/>
            <person name="Lavin R."/>
            <person name="Delaney M.L."/>
            <person name="Cummins C."/>
            <person name="Hoffmann M."/>
            <person name="Luo Y."/>
            <person name="Gonzalez-Escalona N."/>
            <person name="Allard M."/>
            <person name="Onderdonk A.B."/>
            <person name="Gerber G.K."/>
            <person name="Sonenshein A.L."/>
            <person name="Baliga N."/>
            <person name="Dupuy B."/>
            <person name="Bry L."/>
        </authorList>
    </citation>
    <scope>NUCLEOTIDE SEQUENCE [LARGE SCALE GENOMIC DNA]</scope>
    <source>
        <strain evidence="3 4">DSM 599</strain>
    </source>
</reference>
<evidence type="ECO:0000256" key="1">
    <source>
        <dbReference type="SAM" id="Phobius"/>
    </source>
</evidence>
<dbReference type="EMBL" id="JAIKTU010000013">
    <property type="protein sequence ID" value="MBY0756793.1"/>
    <property type="molecule type" value="Genomic_DNA"/>
</dbReference>
<evidence type="ECO:0000313" key="3">
    <source>
        <dbReference type="EMBL" id="MBY0756793.1"/>
    </source>
</evidence>
<feature type="transmembrane region" description="Helical" evidence="1">
    <location>
        <begin position="12"/>
        <end position="33"/>
    </location>
</feature>
<evidence type="ECO:0000259" key="2">
    <source>
        <dbReference type="PROSITE" id="PS50106"/>
    </source>
</evidence>
<dbReference type="Pfam" id="PF17820">
    <property type="entry name" value="PDZ_6"/>
    <property type="match status" value="1"/>
</dbReference>
<proteinExistence type="predicted"/>
<dbReference type="PROSITE" id="PS50106">
    <property type="entry name" value="PDZ"/>
    <property type="match status" value="1"/>
</dbReference>
<accession>A0ABS7L149</accession>
<gene>
    <name evidence="3" type="ORF">K5V21_15190</name>
</gene>
<dbReference type="SMART" id="SM00228">
    <property type="entry name" value="PDZ"/>
    <property type="match status" value="1"/>
</dbReference>
<feature type="transmembrane region" description="Helical" evidence="1">
    <location>
        <begin position="282"/>
        <end position="301"/>
    </location>
</feature>
<dbReference type="Gene3D" id="2.30.42.10">
    <property type="match status" value="1"/>
</dbReference>
<feature type="domain" description="PDZ" evidence="2">
    <location>
        <begin position="319"/>
        <end position="375"/>
    </location>
</feature>
<comment type="caution">
    <text evidence="3">The sequence shown here is derived from an EMBL/GenBank/DDBJ whole genome shotgun (WGS) entry which is preliminary data.</text>
</comment>
<keyword evidence="1" id="KW-1133">Transmembrane helix</keyword>
<dbReference type="Proteomes" id="UP001299068">
    <property type="component" value="Unassembled WGS sequence"/>
</dbReference>
<dbReference type="SUPFAM" id="SSF50156">
    <property type="entry name" value="PDZ domain-like"/>
    <property type="match status" value="1"/>
</dbReference>
<feature type="transmembrane region" description="Helical" evidence="1">
    <location>
        <begin position="180"/>
        <end position="202"/>
    </location>
</feature>
<dbReference type="InterPro" id="IPR036034">
    <property type="entry name" value="PDZ_sf"/>
</dbReference>
<keyword evidence="1" id="KW-0812">Transmembrane</keyword>
<feature type="transmembrane region" description="Helical" evidence="1">
    <location>
        <begin position="257"/>
        <end position="276"/>
    </location>
</feature>
<feature type="transmembrane region" description="Helical" evidence="1">
    <location>
        <begin position="108"/>
        <end position="127"/>
    </location>
</feature>
<evidence type="ECO:0000313" key="4">
    <source>
        <dbReference type="Proteomes" id="UP001299068"/>
    </source>
</evidence>
<keyword evidence="4" id="KW-1185">Reference proteome</keyword>
<dbReference type="InterPro" id="IPR001478">
    <property type="entry name" value="PDZ"/>
</dbReference>
<organism evidence="3 4">
    <name type="scientific">Clostridium sardiniense</name>
    <name type="common">Clostridium absonum</name>
    <dbReference type="NCBI Taxonomy" id="29369"/>
    <lineage>
        <taxon>Bacteria</taxon>
        <taxon>Bacillati</taxon>
        <taxon>Bacillota</taxon>
        <taxon>Clostridia</taxon>
        <taxon>Eubacteriales</taxon>
        <taxon>Clostridiaceae</taxon>
        <taxon>Clostridium</taxon>
    </lineage>
</organism>
<dbReference type="RefSeq" id="WP_221862006.1">
    <property type="nucleotide sequence ID" value="NZ_JAIKTU010000013.1"/>
</dbReference>
<keyword evidence="1" id="KW-0472">Membrane</keyword>
<dbReference type="InterPro" id="IPR041489">
    <property type="entry name" value="PDZ_6"/>
</dbReference>
<sequence>MDLVLYTLRSLAYIIIEPSLLLILVILGVMFYLKNKKLAFMQKMVTGESINSPLELTLSQITLGLIGGIFASLMLSILGVVFKENSGIELLFIISIISIFFKTKLTSFAYAGVIIGALSIVVTYFNIGGDSNSFLKLDISSLIIVIGIIHIIQGFLIMLDGSKGAIPAFSKKNNRLIGGYVLNRSWAIPITLFIALSSNMNMDIINNNISTPGWWPIFSNSSTLNLISTAILGMIPLFGLVSYNTATFTKTKRGKSISSGIYIVIYGIVISLISIIAEIGLAGKIIAIILVPLLYIAVIRFERMMEDKKEPIFYSDEHSICVLEVLPFSKAYSAGIKVGDRIISIEGKDIESEKQIYQALKDNHFDVELEIKSKSESRKKVRVGKGKGAGMLLVPRFVDEDKKIEINKKRINEILEKIKDEQKSS</sequence>
<name>A0ABS7L149_CLOSR</name>